<dbReference type="Gene3D" id="3.60.15.10">
    <property type="entry name" value="Ribonuclease Z/Hydroxyacylglutathione hydrolase-like"/>
    <property type="match status" value="1"/>
</dbReference>
<dbReference type="Proteomes" id="UP000019482">
    <property type="component" value="Unassembled WGS sequence"/>
</dbReference>
<keyword evidence="2" id="KW-1185">Reference proteome</keyword>
<accession>W6N6W0</accession>
<comment type="caution">
    <text evidence="1">The sequence shown here is derived from an EMBL/GenBank/DDBJ whole genome shotgun (WGS) entry which is preliminary data.</text>
</comment>
<reference evidence="1 2" key="1">
    <citation type="journal article" date="2015" name="Genome Announc.">
        <title>Draft Genome Sequence of Clostridium tyrobutyricum Strain DIVETGP, Isolated from Cow's Milk for Grana Padano Production.</title>
        <authorList>
            <person name="Soggiu A."/>
            <person name="Piras C."/>
            <person name="Gaiarsa S."/>
            <person name="Sassera D."/>
            <person name="Roncada P."/>
            <person name="Bendixen E."/>
            <person name="Brasca M."/>
            <person name="Bonizzi L."/>
        </authorList>
    </citation>
    <scope>NUCLEOTIDE SEQUENCE [LARGE SCALE GENOMIC DNA]</scope>
    <source>
        <strain evidence="1 2">DIVETGP</strain>
    </source>
</reference>
<dbReference type="PANTHER" id="PTHR46018:SF7">
    <property type="entry name" value="RIBONUCLEASE Z"/>
    <property type="match status" value="1"/>
</dbReference>
<protein>
    <submittedName>
        <fullName evidence="1">Ribonuclease Z</fullName>
        <ecNumber evidence="1">3.1.26.11</ecNumber>
    </submittedName>
</protein>
<proteinExistence type="predicted"/>
<dbReference type="GO" id="GO:0042781">
    <property type="term" value="F:3'-tRNA processing endoribonuclease activity"/>
    <property type="evidence" value="ECO:0007669"/>
    <property type="project" value="UniProtKB-EC"/>
</dbReference>
<gene>
    <name evidence="1" type="ORF">CTDIVETGP_2513</name>
</gene>
<dbReference type="Pfam" id="PF23023">
    <property type="entry name" value="Anti-Pycsar_Apyc1"/>
    <property type="match status" value="1"/>
</dbReference>
<keyword evidence="1" id="KW-0378">Hydrolase</keyword>
<dbReference type="RefSeq" id="WP_017895478.1">
    <property type="nucleotide sequence ID" value="NZ_CBXI010000043.1"/>
</dbReference>
<dbReference type="PANTHER" id="PTHR46018">
    <property type="entry name" value="ZINC PHOSPHODIESTERASE ELAC PROTEIN 1"/>
    <property type="match status" value="1"/>
</dbReference>
<organism evidence="1 2">
    <name type="scientific">Clostridium tyrobutyricum DIVETGP</name>
    <dbReference type="NCBI Taxonomy" id="1408889"/>
    <lineage>
        <taxon>Bacteria</taxon>
        <taxon>Bacillati</taxon>
        <taxon>Bacillota</taxon>
        <taxon>Clostridia</taxon>
        <taxon>Eubacteriales</taxon>
        <taxon>Clostridiaceae</taxon>
        <taxon>Clostridium</taxon>
    </lineage>
</organism>
<dbReference type="OrthoDB" id="9794898at2"/>
<dbReference type="GeneID" id="29419799"/>
<sequence length="266" mass="30981">MKLTMLGTGNALVTECYNTCFILNESNNYFMVDGGGGSTVLRQLKYSGIDWKDIKNIFVTHKHVDHLMGIIWMVRMICQYMNQNEYEGNVNIYAHEELIEIIKDIAKRLLQEKETRFIGQRLHLIPVSDGEECTIIGHKVAFFDIHSSKAKQYGFTMYLKNDEKLTCCGDEPYNYYNKDYVQGSKWLLHEAFCLHSQADIFKPYEKHHSTVKDACQLAEQLNVENLLLYHTEDKNITNRKKLYTKEGSEYFSGNLYIPDDLENIDI</sequence>
<dbReference type="AlphaFoldDB" id="W6N6W0"/>
<evidence type="ECO:0000313" key="1">
    <source>
        <dbReference type="EMBL" id="CDL92443.1"/>
    </source>
</evidence>
<dbReference type="EC" id="3.1.26.11" evidence="1"/>
<dbReference type="SUPFAM" id="SSF56281">
    <property type="entry name" value="Metallo-hydrolase/oxidoreductase"/>
    <property type="match status" value="1"/>
</dbReference>
<dbReference type="EMBL" id="CBXI010000043">
    <property type="protein sequence ID" value="CDL92443.1"/>
    <property type="molecule type" value="Genomic_DNA"/>
</dbReference>
<dbReference type="InterPro" id="IPR036866">
    <property type="entry name" value="RibonucZ/Hydroxyglut_hydro"/>
</dbReference>
<name>W6N6W0_CLOTY</name>
<evidence type="ECO:0000313" key="2">
    <source>
        <dbReference type="Proteomes" id="UP000019482"/>
    </source>
</evidence>